<accession>A0AAV5J6J0</accession>
<evidence type="ECO:0000313" key="3">
    <source>
        <dbReference type="EMBL" id="GKV10223.1"/>
    </source>
</evidence>
<evidence type="ECO:0000313" key="4">
    <source>
        <dbReference type="Proteomes" id="UP001054252"/>
    </source>
</evidence>
<reference evidence="3 4" key="1">
    <citation type="journal article" date="2021" name="Commun. Biol.">
        <title>The genome of Shorea leprosula (Dipterocarpaceae) highlights the ecological relevance of drought in aseasonal tropical rainforests.</title>
        <authorList>
            <person name="Ng K.K.S."/>
            <person name="Kobayashi M.J."/>
            <person name="Fawcett J.A."/>
            <person name="Hatakeyama M."/>
            <person name="Paape T."/>
            <person name="Ng C.H."/>
            <person name="Ang C.C."/>
            <person name="Tnah L.H."/>
            <person name="Lee C.T."/>
            <person name="Nishiyama T."/>
            <person name="Sese J."/>
            <person name="O'Brien M.J."/>
            <person name="Copetti D."/>
            <person name="Mohd Noor M.I."/>
            <person name="Ong R.C."/>
            <person name="Putra M."/>
            <person name="Sireger I.Z."/>
            <person name="Indrioko S."/>
            <person name="Kosugi Y."/>
            <person name="Izuno A."/>
            <person name="Isagi Y."/>
            <person name="Lee S.L."/>
            <person name="Shimizu K.K."/>
        </authorList>
    </citation>
    <scope>NUCLEOTIDE SEQUENCE [LARGE SCALE GENOMIC DNA]</scope>
    <source>
        <strain evidence="3">214</strain>
    </source>
</reference>
<keyword evidence="1" id="KW-0732">Signal</keyword>
<evidence type="ECO:0000256" key="1">
    <source>
        <dbReference type="SAM" id="SignalP"/>
    </source>
</evidence>
<feature type="chain" id="PRO_5043686033" description="Reverse transcriptase zinc-binding domain-containing protein" evidence="1">
    <location>
        <begin position="21"/>
        <end position="226"/>
    </location>
</feature>
<feature type="signal peptide" evidence="1">
    <location>
        <begin position="1"/>
        <end position="20"/>
    </location>
</feature>
<proteinExistence type="predicted"/>
<feature type="domain" description="Reverse transcriptase zinc-binding" evidence="2">
    <location>
        <begin position="80"/>
        <end position="169"/>
    </location>
</feature>
<comment type="caution">
    <text evidence="3">The sequence shown here is derived from an EMBL/GenBank/DDBJ whole genome shotgun (WGS) entry which is preliminary data.</text>
</comment>
<keyword evidence="4" id="KW-1185">Reference proteome</keyword>
<dbReference type="Proteomes" id="UP001054252">
    <property type="component" value="Unassembled WGS sequence"/>
</dbReference>
<protein>
    <recommendedName>
        <fullName evidence="2">Reverse transcriptase zinc-binding domain-containing protein</fullName>
    </recommendedName>
</protein>
<gene>
    <name evidence="3" type="ORF">SLEP1_g21621</name>
</gene>
<sequence length="226" mass="26297">MVLVWVVGRIGGILLGLGDGKGVCKMREVHFGGKSCGSYRDRWLRKGFVKVELEDTLRIVNIKQGELYYWAWKWDSSAHYTVKTTYQHLMPLQQTQLKGIFDLVWNCFVSLKVVALAWRALHDKLSTKINLARRDIIKDRRQTICSRCLENEETLSHLFCYCMQSWKVWASCYYWWGISSVFVQNINEHFKQHTGLIGNIKFIRGMDGDLVCSDMVHMASKESSNF</sequence>
<evidence type="ECO:0000259" key="2">
    <source>
        <dbReference type="Pfam" id="PF13966"/>
    </source>
</evidence>
<organism evidence="3 4">
    <name type="scientific">Rubroshorea leprosula</name>
    <dbReference type="NCBI Taxonomy" id="152421"/>
    <lineage>
        <taxon>Eukaryota</taxon>
        <taxon>Viridiplantae</taxon>
        <taxon>Streptophyta</taxon>
        <taxon>Embryophyta</taxon>
        <taxon>Tracheophyta</taxon>
        <taxon>Spermatophyta</taxon>
        <taxon>Magnoliopsida</taxon>
        <taxon>eudicotyledons</taxon>
        <taxon>Gunneridae</taxon>
        <taxon>Pentapetalae</taxon>
        <taxon>rosids</taxon>
        <taxon>malvids</taxon>
        <taxon>Malvales</taxon>
        <taxon>Dipterocarpaceae</taxon>
        <taxon>Rubroshorea</taxon>
    </lineage>
</organism>
<dbReference type="Pfam" id="PF13966">
    <property type="entry name" value="zf-RVT"/>
    <property type="match status" value="1"/>
</dbReference>
<dbReference type="InterPro" id="IPR026960">
    <property type="entry name" value="RVT-Znf"/>
</dbReference>
<name>A0AAV5J6J0_9ROSI</name>
<dbReference type="AlphaFoldDB" id="A0AAV5J6J0"/>
<dbReference type="EMBL" id="BPVZ01000032">
    <property type="protein sequence ID" value="GKV10223.1"/>
    <property type="molecule type" value="Genomic_DNA"/>
</dbReference>